<keyword evidence="3" id="KW-1185">Reference proteome</keyword>
<feature type="region of interest" description="Disordered" evidence="1">
    <location>
        <begin position="127"/>
        <end position="164"/>
    </location>
</feature>
<evidence type="ECO:0000313" key="3">
    <source>
        <dbReference type="Proteomes" id="UP001175271"/>
    </source>
</evidence>
<feature type="region of interest" description="Disordered" evidence="1">
    <location>
        <begin position="1"/>
        <end position="27"/>
    </location>
</feature>
<comment type="caution">
    <text evidence="2">The sequence shown here is derived from an EMBL/GenBank/DDBJ whole genome shotgun (WGS) entry which is preliminary data.</text>
</comment>
<evidence type="ECO:0000256" key="1">
    <source>
        <dbReference type="SAM" id="MobiDB-lite"/>
    </source>
</evidence>
<protein>
    <submittedName>
        <fullName evidence="2">Uncharacterized protein</fullName>
    </submittedName>
</protein>
<reference evidence="2" key="1">
    <citation type="submission" date="2023-06" db="EMBL/GenBank/DDBJ databases">
        <title>Genomic analysis of the entomopathogenic nematode Steinernema hermaphroditum.</title>
        <authorList>
            <person name="Schwarz E.M."/>
            <person name="Heppert J.K."/>
            <person name="Baniya A."/>
            <person name="Schwartz H.T."/>
            <person name="Tan C.-H."/>
            <person name="Antoshechkin I."/>
            <person name="Sternberg P.W."/>
            <person name="Goodrich-Blair H."/>
            <person name="Dillman A.R."/>
        </authorList>
    </citation>
    <scope>NUCLEOTIDE SEQUENCE</scope>
    <source>
        <strain evidence="2">PS9179</strain>
        <tissue evidence="2">Whole animal</tissue>
    </source>
</reference>
<proteinExistence type="predicted"/>
<sequence length="184" mass="21249">MCFPFTRKSERQHKKKKTKKGDDGANKNDLVKIAELRALGRSSLSPSIYKLSTAISALTHMSGIDSEDSLASPSTRSEDEVFPLRMFPSVRKLVEHYESKQNETLAWQSMYGNTSALSISAFRCAPKAHRGPELEPKKSKNTSYDREMNPRPLQKDEEKRKRWDNWRHMDFDQTLNSLRKYHDG</sequence>
<dbReference type="EMBL" id="JAUCMV010000003">
    <property type="protein sequence ID" value="KAK0407709.1"/>
    <property type="molecule type" value="Genomic_DNA"/>
</dbReference>
<accession>A0AA39HN00</accession>
<feature type="compositionally biased region" description="Basic residues" evidence="1">
    <location>
        <begin position="10"/>
        <end position="19"/>
    </location>
</feature>
<organism evidence="2 3">
    <name type="scientific">Steinernema hermaphroditum</name>
    <dbReference type="NCBI Taxonomy" id="289476"/>
    <lineage>
        <taxon>Eukaryota</taxon>
        <taxon>Metazoa</taxon>
        <taxon>Ecdysozoa</taxon>
        <taxon>Nematoda</taxon>
        <taxon>Chromadorea</taxon>
        <taxon>Rhabditida</taxon>
        <taxon>Tylenchina</taxon>
        <taxon>Panagrolaimomorpha</taxon>
        <taxon>Strongyloidoidea</taxon>
        <taxon>Steinernematidae</taxon>
        <taxon>Steinernema</taxon>
    </lineage>
</organism>
<feature type="compositionally biased region" description="Basic and acidic residues" evidence="1">
    <location>
        <begin position="130"/>
        <end position="164"/>
    </location>
</feature>
<dbReference type="AlphaFoldDB" id="A0AA39HN00"/>
<dbReference type="Proteomes" id="UP001175271">
    <property type="component" value="Unassembled WGS sequence"/>
</dbReference>
<gene>
    <name evidence="2" type="ORF">QR680_003543</name>
</gene>
<name>A0AA39HN00_9BILA</name>
<evidence type="ECO:0000313" key="2">
    <source>
        <dbReference type="EMBL" id="KAK0407709.1"/>
    </source>
</evidence>